<evidence type="ECO:0000259" key="14">
    <source>
        <dbReference type="Pfam" id="PF17733"/>
    </source>
</evidence>
<feature type="region of interest" description="Disordered" evidence="12">
    <location>
        <begin position="169"/>
        <end position="224"/>
    </location>
</feature>
<reference evidence="15 16" key="1">
    <citation type="submission" date="2015-12" db="EMBL/GenBank/DDBJ databases">
        <title>Dictyostelia acquired genes for synthesis and detection of signals that induce cell-type specialization by lateral gene transfer from prokaryotes.</title>
        <authorList>
            <person name="Gloeckner G."/>
            <person name="Schaap P."/>
        </authorList>
    </citation>
    <scope>NUCLEOTIDE SEQUENCE [LARGE SCALE GENOMIC DNA]</scope>
    <source>
        <strain evidence="15 16">TK</strain>
    </source>
</reference>
<evidence type="ECO:0000256" key="7">
    <source>
        <dbReference type="ARBA" id="ARBA00029502"/>
    </source>
</evidence>
<dbReference type="EMBL" id="LODT01000001">
    <property type="protein sequence ID" value="KYR02763.1"/>
    <property type="molecule type" value="Genomic_DNA"/>
</dbReference>
<accession>A0A152A962</accession>
<dbReference type="InParanoid" id="A0A152A962"/>
<keyword evidence="2 10" id="KW-0813">Transport</keyword>
<dbReference type="GO" id="GO:0005102">
    <property type="term" value="F:signaling receptor binding"/>
    <property type="evidence" value="ECO:0007669"/>
    <property type="project" value="TreeGrafter"/>
</dbReference>
<evidence type="ECO:0000256" key="5">
    <source>
        <dbReference type="ARBA" id="ARBA00023136"/>
    </source>
</evidence>
<evidence type="ECO:0000313" key="15">
    <source>
        <dbReference type="EMBL" id="KYR02763.1"/>
    </source>
</evidence>
<feature type="compositionally biased region" description="Low complexity" evidence="12">
    <location>
        <begin position="541"/>
        <end position="560"/>
    </location>
</feature>
<comment type="caution">
    <text evidence="15">The sequence shown here is derived from an EMBL/GenBank/DDBJ whole genome shotgun (WGS) entry which is preliminary data.</text>
</comment>
<feature type="compositionally biased region" description="Polar residues" evidence="12">
    <location>
        <begin position="406"/>
        <end position="428"/>
    </location>
</feature>
<proteinExistence type="inferred from homology"/>
<evidence type="ECO:0000256" key="8">
    <source>
        <dbReference type="ARBA" id="ARBA00029691"/>
    </source>
</evidence>
<evidence type="ECO:0000256" key="9">
    <source>
        <dbReference type="ARBA" id="ARBA00046271"/>
    </source>
</evidence>
<dbReference type="InterPro" id="IPR036388">
    <property type="entry name" value="WH-like_DNA-bd_sf"/>
</dbReference>
<dbReference type="AlphaFoldDB" id="A0A152A962"/>
<dbReference type="Pfam" id="PF04695">
    <property type="entry name" value="Pex14_N"/>
    <property type="match status" value="1"/>
</dbReference>
<name>A0A152A962_TIELA</name>
<feature type="compositionally biased region" description="Low complexity" evidence="12">
    <location>
        <begin position="89"/>
        <end position="102"/>
    </location>
</feature>
<feature type="compositionally biased region" description="Low complexity" evidence="12">
    <location>
        <begin position="493"/>
        <end position="504"/>
    </location>
</feature>
<dbReference type="GO" id="GO:0005778">
    <property type="term" value="C:peroxisomal membrane"/>
    <property type="evidence" value="ECO:0007669"/>
    <property type="project" value="UniProtKB-SubCell"/>
</dbReference>
<dbReference type="STRING" id="361077.A0A152A962"/>
<feature type="region of interest" description="Disordered" evidence="12">
    <location>
        <begin position="381"/>
        <end position="565"/>
    </location>
</feature>
<keyword evidence="4" id="KW-0811">Translocation</keyword>
<feature type="compositionally biased region" description="Acidic residues" evidence="12">
    <location>
        <begin position="77"/>
        <end position="88"/>
    </location>
</feature>
<evidence type="ECO:0000256" key="6">
    <source>
        <dbReference type="ARBA" id="ARBA00023140"/>
    </source>
</evidence>
<feature type="region of interest" description="Disordered" evidence="12">
    <location>
        <begin position="1"/>
        <end position="35"/>
    </location>
</feature>
<dbReference type="PANTHER" id="PTHR23058:SF0">
    <property type="entry name" value="PEROXISOMAL MEMBRANE PROTEIN PEX14"/>
    <property type="match status" value="1"/>
</dbReference>
<dbReference type="GO" id="GO:1990429">
    <property type="term" value="C:peroxisomal importomer complex"/>
    <property type="evidence" value="ECO:0007669"/>
    <property type="project" value="TreeGrafter"/>
</dbReference>
<keyword evidence="6 10" id="KW-0576">Peroxisome</keyword>
<dbReference type="Gene3D" id="1.10.10.10">
    <property type="entry name" value="Winged helix-like DNA-binding domain superfamily/Winged helix DNA-binding domain"/>
    <property type="match status" value="1"/>
</dbReference>
<comment type="similarity">
    <text evidence="1 10">Belongs to the peroxin-14 family.</text>
</comment>
<dbReference type="Pfam" id="PF17733">
    <property type="entry name" value="KPWE_dom"/>
    <property type="match status" value="1"/>
</dbReference>
<dbReference type="GO" id="GO:0016560">
    <property type="term" value="P:protein import into peroxisome matrix, docking"/>
    <property type="evidence" value="ECO:0007669"/>
    <property type="project" value="UniProtKB-UniRule"/>
</dbReference>
<dbReference type="Proteomes" id="UP000076078">
    <property type="component" value="Unassembled WGS sequence"/>
</dbReference>
<feature type="compositionally biased region" description="Polar residues" evidence="12">
    <location>
        <begin position="631"/>
        <end position="647"/>
    </location>
</feature>
<keyword evidence="3 10" id="KW-0653">Protein transport</keyword>
<feature type="coiled-coil region" evidence="11">
    <location>
        <begin position="239"/>
        <end position="273"/>
    </location>
</feature>
<gene>
    <name evidence="15" type="ORF">DLAC_00226</name>
</gene>
<dbReference type="PANTHER" id="PTHR23058">
    <property type="entry name" value="PEROXISOMAL MEMBRANE PROTEIN PEX14"/>
    <property type="match status" value="1"/>
</dbReference>
<evidence type="ECO:0000256" key="2">
    <source>
        <dbReference type="ARBA" id="ARBA00022448"/>
    </source>
</evidence>
<feature type="compositionally biased region" description="Polar residues" evidence="12">
    <location>
        <begin position="1"/>
        <end position="18"/>
    </location>
</feature>
<feature type="compositionally biased region" description="Low complexity" evidence="12">
    <location>
        <begin position="203"/>
        <end position="224"/>
    </location>
</feature>
<keyword evidence="5 10" id="KW-0472">Membrane</keyword>
<feature type="region of interest" description="Disordered" evidence="12">
    <location>
        <begin position="47"/>
        <end position="122"/>
    </location>
</feature>
<feature type="domain" description="Peroxisomal membrane protein PEX14-like KPWE" evidence="14">
    <location>
        <begin position="565"/>
        <end position="614"/>
    </location>
</feature>
<dbReference type="InterPro" id="IPR025655">
    <property type="entry name" value="PEX14"/>
</dbReference>
<keyword evidence="11" id="KW-0175">Coiled coil</keyword>
<feature type="compositionally biased region" description="Low complexity" evidence="12">
    <location>
        <begin position="171"/>
        <end position="188"/>
    </location>
</feature>
<feature type="compositionally biased region" description="Basic and acidic residues" evidence="12">
    <location>
        <begin position="47"/>
        <end position="58"/>
    </location>
</feature>
<keyword evidence="15" id="KW-0812">Transmembrane</keyword>
<protein>
    <recommendedName>
        <fullName evidence="7 10">Peroxisomal membrane protein PEX14</fullName>
    </recommendedName>
    <alternativeName>
        <fullName evidence="8 10">Peroxin-14</fullName>
    </alternativeName>
</protein>
<comment type="function">
    <text evidence="10">Component of the PEX13-PEX14 docking complex, a translocon channel that specifically mediates the import of peroxisomal cargo proteins bound to PEX5 receptor. The PEX13-PEX14 docking complex forms a large import pore which can be opened to a diameter of about 9 nm. Mechanistically, PEX5 receptor along with cargo proteins associates with the PEX14 subunit of the PEX13-PEX14 docking complex in the cytosol, leading to the insertion of the receptor into the organelle membrane with the concomitant translocation of the cargo into the peroxisome matrix.</text>
</comment>
<evidence type="ECO:0000256" key="1">
    <source>
        <dbReference type="ARBA" id="ARBA00005443"/>
    </source>
</evidence>
<sequence length="647" mass="72217">MDNEIESNINSDTNTNTVELKDNQIDDTLNQDDEIKQRIKKRKEEAKKIIEERKKREQQQQQQQQQKTKPLKSSTGSDEDDEDDDDEQQNSSNSNEQYNQQSISKPISNTINKKPILPPKPNVREDMVRRAVAFLSNPNVKNTALGKKVAYLEKKGLTTEEIKEALKTIENQNSNSSNSGTSTLTPTSIQGGGGGVVARGRRNQPNNNNNQAITPSSSNIYSNNNNQQQQLQQNNFNIQQQYLQQQQFLQQQVQSYQKRVEEGDQRLAQLINASNRFSWGNVLMSVTALVGVVSGLSFLTSQYILPYFRKKEPDQTEKKIQDLQEQIVQLQATIATQSTDFQNALKNLTAIIEKQESNNQINQNNSTELSEIKKDLKTLSTLINNPNPNNSNYNRSWSSENEENGYSHSSNASYGSKNNRSNPNSNIKPNRPTPPPILSQNPHSNLTWVPPSNQPTVIPSWQKQPTISSLGSNTNTTIPISSPQGTPTKSIVSNGTTNTSQTQNLVSEEKRSQSPLPLETSMSPKRLDFVDEFPSDNNKQTTTTTTTTSTSPSTPTPTSSAEETPYSTDFLSVINQLKQGKTPPGIRTDINDKPLENGVVNSSSTKRPPKPWEKDELTPLTSKLSSDEIKQLNSSTDDQPSIEPTQD</sequence>
<feature type="compositionally biased region" description="Low complexity" evidence="12">
    <location>
        <begin position="384"/>
        <end position="399"/>
    </location>
</feature>
<evidence type="ECO:0000256" key="12">
    <source>
        <dbReference type="SAM" id="MobiDB-lite"/>
    </source>
</evidence>
<evidence type="ECO:0000256" key="10">
    <source>
        <dbReference type="RuleBase" id="RU367032"/>
    </source>
</evidence>
<feature type="domain" description="Peroxisome membrane anchor protein Pex14p N-terminal" evidence="13">
    <location>
        <begin position="124"/>
        <end position="167"/>
    </location>
</feature>
<dbReference type="InterPro" id="IPR006785">
    <property type="entry name" value="Pex14_N"/>
</dbReference>
<feature type="region of interest" description="Disordered" evidence="12">
    <location>
        <begin position="579"/>
        <end position="647"/>
    </location>
</feature>
<comment type="subcellular location">
    <subcellularLocation>
        <location evidence="9 10">Peroxisome membrane</location>
    </subcellularLocation>
</comment>
<feature type="coiled-coil region" evidence="11">
    <location>
        <begin position="313"/>
        <end position="365"/>
    </location>
</feature>
<dbReference type="InterPro" id="IPR040554">
    <property type="entry name" value="KPWE_PEX14_dom"/>
</dbReference>
<feature type="compositionally biased region" description="Polar residues" evidence="12">
    <location>
        <begin position="438"/>
        <end position="492"/>
    </location>
</feature>
<evidence type="ECO:0000313" key="16">
    <source>
        <dbReference type="Proteomes" id="UP000076078"/>
    </source>
</evidence>
<evidence type="ECO:0000256" key="11">
    <source>
        <dbReference type="SAM" id="Coils"/>
    </source>
</evidence>
<keyword evidence="16" id="KW-1185">Reference proteome</keyword>
<organism evidence="15 16">
    <name type="scientific">Tieghemostelium lacteum</name>
    <name type="common">Slime mold</name>
    <name type="synonym">Dictyostelium lacteum</name>
    <dbReference type="NCBI Taxonomy" id="361077"/>
    <lineage>
        <taxon>Eukaryota</taxon>
        <taxon>Amoebozoa</taxon>
        <taxon>Evosea</taxon>
        <taxon>Eumycetozoa</taxon>
        <taxon>Dictyostelia</taxon>
        <taxon>Dictyosteliales</taxon>
        <taxon>Raperosteliaceae</taxon>
        <taxon>Tieghemostelium</taxon>
    </lineage>
</organism>
<dbReference type="OrthoDB" id="441517at2759"/>
<evidence type="ECO:0000256" key="3">
    <source>
        <dbReference type="ARBA" id="ARBA00022927"/>
    </source>
</evidence>
<dbReference type="OMA" id="NYIMPYF"/>
<dbReference type="FunCoup" id="A0A152A962">
    <property type="interactions" value="428"/>
</dbReference>
<evidence type="ECO:0000259" key="13">
    <source>
        <dbReference type="Pfam" id="PF04695"/>
    </source>
</evidence>
<evidence type="ECO:0000256" key="4">
    <source>
        <dbReference type="ARBA" id="ARBA00023010"/>
    </source>
</evidence>